<dbReference type="Gene3D" id="1.10.10.10">
    <property type="entry name" value="Winged helix-like DNA-binding domain superfamily/Winged helix DNA-binding domain"/>
    <property type="match status" value="1"/>
</dbReference>
<dbReference type="Proteomes" id="UP000046187">
    <property type="component" value="Unassembled WGS sequence"/>
</dbReference>
<dbReference type="PROSITE" id="PS50931">
    <property type="entry name" value="HTH_LYSR"/>
    <property type="match status" value="1"/>
</dbReference>
<evidence type="ECO:0000256" key="3">
    <source>
        <dbReference type="ARBA" id="ARBA00023125"/>
    </source>
</evidence>
<dbReference type="SUPFAM" id="SSF53850">
    <property type="entry name" value="Periplasmic binding protein-like II"/>
    <property type="match status" value="1"/>
</dbReference>
<proteinExistence type="inferred from homology"/>
<dbReference type="InterPro" id="IPR005119">
    <property type="entry name" value="LysR_subst-bd"/>
</dbReference>
<dbReference type="Pfam" id="PF03466">
    <property type="entry name" value="LysR_substrate"/>
    <property type="match status" value="1"/>
</dbReference>
<reference evidence="8" key="1">
    <citation type="submission" date="2015-07" db="EMBL/GenBank/DDBJ databases">
        <authorList>
            <person name="Wibberg D."/>
        </authorList>
    </citation>
    <scope>NUCLEOTIDE SEQUENCE [LARGE SCALE GENOMIC DNA]</scope>
</reference>
<dbReference type="Pfam" id="PF00126">
    <property type="entry name" value="HTH_1"/>
    <property type="match status" value="1"/>
</dbReference>
<dbReference type="PANTHER" id="PTHR30346:SF0">
    <property type="entry name" value="HCA OPERON TRANSCRIPTIONAL ACTIVATOR HCAR"/>
    <property type="match status" value="1"/>
</dbReference>
<organism evidence="7 8">
    <name type="scientific">Xanthomonas graminis pv. arrhenatheri LMG 727</name>
    <dbReference type="NCBI Taxonomy" id="1195923"/>
    <lineage>
        <taxon>Bacteria</taxon>
        <taxon>Pseudomonadati</taxon>
        <taxon>Pseudomonadota</taxon>
        <taxon>Gammaproteobacteria</taxon>
        <taxon>Lysobacterales</taxon>
        <taxon>Lysobacteraceae</taxon>
        <taxon>Xanthomonas</taxon>
        <taxon>Xanthomonas translucens group</taxon>
        <taxon>Xanthomonas graminis</taxon>
    </lineage>
</organism>
<feature type="compositionally biased region" description="Polar residues" evidence="5">
    <location>
        <begin position="11"/>
        <end position="21"/>
    </location>
</feature>
<evidence type="ECO:0000256" key="4">
    <source>
        <dbReference type="ARBA" id="ARBA00023163"/>
    </source>
</evidence>
<dbReference type="GO" id="GO:0003677">
    <property type="term" value="F:DNA binding"/>
    <property type="evidence" value="ECO:0007669"/>
    <property type="project" value="UniProtKB-KW"/>
</dbReference>
<evidence type="ECO:0000256" key="5">
    <source>
        <dbReference type="SAM" id="MobiDB-lite"/>
    </source>
</evidence>
<keyword evidence="3" id="KW-0238">DNA-binding</keyword>
<keyword evidence="2" id="KW-0805">Transcription regulation</keyword>
<dbReference type="FunFam" id="1.10.10.10:FF:000001">
    <property type="entry name" value="LysR family transcriptional regulator"/>
    <property type="match status" value="1"/>
</dbReference>
<feature type="domain" description="HTH lysR-type" evidence="6">
    <location>
        <begin position="45"/>
        <end position="102"/>
    </location>
</feature>
<gene>
    <name evidence="7" type="ORF">XTALMG727_3897</name>
</gene>
<evidence type="ECO:0000259" key="6">
    <source>
        <dbReference type="PROSITE" id="PS50931"/>
    </source>
</evidence>
<dbReference type="GO" id="GO:0003700">
    <property type="term" value="F:DNA-binding transcription factor activity"/>
    <property type="evidence" value="ECO:0007669"/>
    <property type="project" value="InterPro"/>
</dbReference>
<keyword evidence="8" id="KW-1185">Reference proteome</keyword>
<feature type="compositionally biased region" description="Basic residues" evidence="5">
    <location>
        <begin position="1"/>
        <end position="10"/>
    </location>
</feature>
<evidence type="ECO:0000256" key="2">
    <source>
        <dbReference type="ARBA" id="ARBA00023015"/>
    </source>
</evidence>
<accession>A0A0K3ABB9</accession>
<dbReference type="AlphaFoldDB" id="A0A0K3ABB9"/>
<keyword evidence="4" id="KW-0804">Transcription</keyword>
<sequence>MNSFRKRIRQSNKQVARKSSSTPILTRLGSQIAHQFETISSKQLMELRHLRCFVVLAEELHFTRAADRLHIEQPPLSRTIKELEDELGAVLFDRDRRGTRLTAAGTAFLHDTRRLFTVLKQARENTKAIAAGSRGNLRIAISDGAVDRRLSTFLAHCREKEPEIEIRLSEVPLAEQLRGLRSGDFTAGLAYTAEIDDDFVAEPLWQDSLVIAVPARHELLVHKEVPLHELGNHPLVLCDPQLCEGYYRELRRFLRPLKREPNVVEYTSSLDMMFTLVGAGFGLGFTTETRAASCCQRPDVVIRPLAAESAVITTYLLRPDSGTLSAPLERFISRLSTHICN</sequence>
<dbReference type="SUPFAM" id="SSF46785">
    <property type="entry name" value="Winged helix' DNA-binding domain"/>
    <property type="match status" value="1"/>
</dbReference>
<evidence type="ECO:0000313" key="8">
    <source>
        <dbReference type="Proteomes" id="UP000046187"/>
    </source>
</evidence>
<dbReference type="PRINTS" id="PR00039">
    <property type="entry name" value="HTHLYSR"/>
</dbReference>
<dbReference type="InterPro" id="IPR000847">
    <property type="entry name" value="LysR_HTH_N"/>
</dbReference>
<comment type="similarity">
    <text evidence="1">Belongs to the LysR transcriptional regulatory family.</text>
</comment>
<name>A0A0K3ABB9_9XANT</name>
<dbReference type="InterPro" id="IPR036390">
    <property type="entry name" value="WH_DNA-bd_sf"/>
</dbReference>
<evidence type="ECO:0000256" key="1">
    <source>
        <dbReference type="ARBA" id="ARBA00009437"/>
    </source>
</evidence>
<dbReference type="PANTHER" id="PTHR30346">
    <property type="entry name" value="TRANSCRIPTIONAL DUAL REGULATOR HCAR-RELATED"/>
    <property type="match status" value="1"/>
</dbReference>
<dbReference type="EMBL" id="CXOI01000085">
    <property type="protein sequence ID" value="CTP92810.1"/>
    <property type="molecule type" value="Genomic_DNA"/>
</dbReference>
<protein>
    <submittedName>
        <fullName evidence="7">LysR family transcriptional regulator</fullName>
    </submittedName>
</protein>
<dbReference type="InterPro" id="IPR036388">
    <property type="entry name" value="WH-like_DNA-bd_sf"/>
</dbReference>
<feature type="region of interest" description="Disordered" evidence="5">
    <location>
        <begin position="1"/>
        <end position="21"/>
    </location>
</feature>
<dbReference type="CDD" id="cd08414">
    <property type="entry name" value="PBP2_LTTR_aromatics_like"/>
    <property type="match status" value="1"/>
</dbReference>
<dbReference type="GO" id="GO:0032993">
    <property type="term" value="C:protein-DNA complex"/>
    <property type="evidence" value="ECO:0007669"/>
    <property type="project" value="TreeGrafter"/>
</dbReference>
<evidence type="ECO:0000313" key="7">
    <source>
        <dbReference type="EMBL" id="CTP92810.1"/>
    </source>
</evidence>
<dbReference type="Gene3D" id="3.40.190.290">
    <property type="match status" value="1"/>
</dbReference>